<dbReference type="AlphaFoldDB" id="A0A8C3V0B2"/>
<reference evidence="6" key="3">
    <citation type="submission" date="2025-09" db="UniProtKB">
        <authorList>
            <consortium name="Ensembl"/>
        </authorList>
    </citation>
    <scope>IDENTIFICATION</scope>
</reference>
<dbReference type="Gene3D" id="3.30.70.980">
    <property type="match status" value="2"/>
</dbReference>
<comment type="similarity">
    <text evidence="2">Belongs to the TACO1 family.</text>
</comment>
<accession>A0A8C3V0B2</accession>
<name>A0A8C3V0B2_CATUS</name>
<dbReference type="PANTHER" id="PTHR12532">
    <property type="entry name" value="TRANSLATIONAL ACTIVATOR OF CYTOCHROME C OXIDASE 1"/>
    <property type="match status" value="1"/>
</dbReference>
<dbReference type="Proteomes" id="UP000694563">
    <property type="component" value="Chromosome 40"/>
</dbReference>
<feature type="region of interest" description="Disordered" evidence="3">
    <location>
        <begin position="1"/>
        <end position="24"/>
    </location>
</feature>
<dbReference type="Pfam" id="PF01709">
    <property type="entry name" value="Transcrip_reg"/>
    <property type="match status" value="1"/>
</dbReference>
<dbReference type="Gene3D" id="1.10.10.200">
    <property type="match status" value="1"/>
</dbReference>
<feature type="domain" description="TACO1/YebC-like second and third" evidence="4">
    <location>
        <begin position="174"/>
        <end position="328"/>
    </location>
</feature>
<dbReference type="GO" id="GO:0005739">
    <property type="term" value="C:mitochondrion"/>
    <property type="evidence" value="ECO:0007669"/>
    <property type="project" value="UniProtKB-SubCell"/>
</dbReference>
<dbReference type="InterPro" id="IPR017856">
    <property type="entry name" value="Integrase-like_N"/>
</dbReference>
<evidence type="ECO:0008006" key="8">
    <source>
        <dbReference type="Google" id="ProtNLM"/>
    </source>
</evidence>
<dbReference type="InterPro" id="IPR002876">
    <property type="entry name" value="Transcrip_reg_TACO1-like"/>
</dbReference>
<feature type="compositionally biased region" description="Basic and acidic residues" evidence="3">
    <location>
        <begin position="13"/>
        <end position="22"/>
    </location>
</feature>
<evidence type="ECO:0000256" key="2">
    <source>
        <dbReference type="ARBA" id="ARBA00008724"/>
    </source>
</evidence>
<keyword evidence="7" id="KW-1185">Reference proteome</keyword>
<evidence type="ECO:0000256" key="1">
    <source>
        <dbReference type="ARBA" id="ARBA00004173"/>
    </source>
</evidence>
<reference evidence="6" key="1">
    <citation type="submission" date="2020-10" db="EMBL/GenBank/DDBJ databases">
        <title>Catharus ustulatus (Swainson's thrush) genome, bCatUst1, primary haplotype v2.</title>
        <authorList>
            <person name="Delmore K."/>
            <person name="Vafadar M."/>
            <person name="Formenti G."/>
            <person name="Chow W."/>
            <person name="Pelan S."/>
            <person name="Howe K."/>
            <person name="Rhie A."/>
            <person name="Mountcastle J."/>
            <person name="Haase B."/>
            <person name="Fedrigo O."/>
            <person name="Jarvis E.D."/>
        </authorList>
    </citation>
    <scope>NUCLEOTIDE SEQUENCE [LARGE SCALE GENOMIC DNA]</scope>
</reference>
<dbReference type="InterPro" id="IPR026564">
    <property type="entry name" value="Transcrip_reg_TACO1-like_dom3"/>
</dbReference>
<dbReference type="InterPro" id="IPR049083">
    <property type="entry name" value="TACO1_YebC_N"/>
</dbReference>
<evidence type="ECO:0000256" key="3">
    <source>
        <dbReference type="SAM" id="MobiDB-lite"/>
    </source>
</evidence>
<dbReference type="InterPro" id="IPR029072">
    <property type="entry name" value="YebC-like"/>
</dbReference>
<reference evidence="6" key="2">
    <citation type="submission" date="2025-08" db="UniProtKB">
        <authorList>
            <consortium name="Ensembl"/>
        </authorList>
    </citation>
    <scope>IDENTIFICATION</scope>
</reference>
<gene>
    <name evidence="6" type="primary">LOC117010247</name>
</gene>
<dbReference type="PANTHER" id="PTHR12532:SF0">
    <property type="entry name" value="TRANSLATIONAL ACTIVATOR OF CYTOCHROME C OXIDASE 1"/>
    <property type="match status" value="1"/>
</dbReference>
<dbReference type="SUPFAM" id="SSF75625">
    <property type="entry name" value="YebC-like"/>
    <property type="match status" value="1"/>
</dbReference>
<evidence type="ECO:0000313" key="6">
    <source>
        <dbReference type="Ensembl" id="ENSCUSP00005020727.1"/>
    </source>
</evidence>
<comment type="subcellular location">
    <subcellularLocation>
        <location evidence="1">Mitochondrion</location>
    </subcellularLocation>
</comment>
<evidence type="ECO:0000259" key="5">
    <source>
        <dbReference type="Pfam" id="PF20772"/>
    </source>
</evidence>
<dbReference type="Pfam" id="PF20772">
    <property type="entry name" value="TACO1_YebC_N"/>
    <property type="match status" value="1"/>
</dbReference>
<sequence>MQITARRGAPGPEVHRAGRAPETEVLSNRKCAGNVSAPKPEVQPAMAALGLRLPGLGRAPVLGCRGIPGLGPAPVLGCRGLPPGLGAVPVPPGRSMAGHNRWSKVRNVKGPRDAERSRLFQRMSQLLRAAAREGGPEPSLNPALAAVIQQCRSHNMPKATIEGALRSVRVSDHELLLEARGPGGSVLLLDVLTDNVRRCQAELKELLGHHGASLTTGVRHGFEPVGVVRVSGRTLAMEAALEAAAVAGAQDVVAEDEDAAELKFLCDPSALRSVRQGLVDAGLRPLSAAVEFVPRSPLALAEGPRAAAERLLRALAEWPDIVRLYHNVQDGPDVTGGHSAPAAPTEGQ</sequence>
<dbReference type="InterPro" id="IPR048300">
    <property type="entry name" value="TACO1_YebC-like_2nd/3rd_dom"/>
</dbReference>
<proteinExistence type="inferred from homology"/>
<organism evidence="6 7">
    <name type="scientific">Catharus ustulatus</name>
    <name type="common">Russet-backed thrush</name>
    <name type="synonym">Hylocichla ustulatus</name>
    <dbReference type="NCBI Taxonomy" id="91951"/>
    <lineage>
        <taxon>Eukaryota</taxon>
        <taxon>Metazoa</taxon>
        <taxon>Chordata</taxon>
        <taxon>Craniata</taxon>
        <taxon>Vertebrata</taxon>
        <taxon>Euteleostomi</taxon>
        <taxon>Archelosauria</taxon>
        <taxon>Archosauria</taxon>
        <taxon>Dinosauria</taxon>
        <taxon>Saurischia</taxon>
        <taxon>Theropoda</taxon>
        <taxon>Coelurosauria</taxon>
        <taxon>Aves</taxon>
        <taxon>Neognathae</taxon>
        <taxon>Neoaves</taxon>
        <taxon>Telluraves</taxon>
        <taxon>Australaves</taxon>
        <taxon>Passeriformes</taxon>
        <taxon>Turdidae</taxon>
        <taxon>Catharus</taxon>
    </lineage>
</organism>
<evidence type="ECO:0000313" key="7">
    <source>
        <dbReference type="Proteomes" id="UP000694563"/>
    </source>
</evidence>
<protein>
    <recommendedName>
        <fullName evidence="8">Translational activator of cytochrome c oxidase 1</fullName>
    </recommendedName>
</protein>
<dbReference type="Ensembl" id="ENSCUST00005021488.1">
    <property type="protein sequence ID" value="ENSCUSP00005020727.1"/>
    <property type="gene ID" value="ENSCUSG00005013226.1"/>
</dbReference>
<dbReference type="FunFam" id="1.10.10.200:FF:000002">
    <property type="entry name" value="Probable transcriptional regulatory protein CLM62_37755"/>
    <property type="match status" value="1"/>
</dbReference>
<feature type="domain" description="TACO1/YebC-like N-terminal" evidence="5">
    <location>
        <begin position="100"/>
        <end position="166"/>
    </location>
</feature>
<evidence type="ECO:0000259" key="4">
    <source>
        <dbReference type="Pfam" id="PF01709"/>
    </source>
</evidence>